<gene>
    <name evidence="1" type="ORF">FWJ32_07135</name>
</gene>
<proteinExistence type="predicted"/>
<organism evidence="1 2">
    <name type="scientific">Calorimonas adulescens</name>
    <dbReference type="NCBI Taxonomy" id="2606906"/>
    <lineage>
        <taxon>Bacteria</taxon>
        <taxon>Bacillati</taxon>
        <taxon>Bacillota</taxon>
        <taxon>Clostridia</taxon>
        <taxon>Thermoanaerobacterales</taxon>
        <taxon>Thermoanaerobacteraceae</taxon>
        <taxon>Calorimonas</taxon>
    </lineage>
</organism>
<dbReference type="Proteomes" id="UP000322976">
    <property type="component" value="Unassembled WGS sequence"/>
</dbReference>
<dbReference type="EMBL" id="VTPS01000009">
    <property type="protein sequence ID" value="TZE81999.1"/>
    <property type="molecule type" value="Genomic_DNA"/>
</dbReference>
<evidence type="ECO:0000313" key="2">
    <source>
        <dbReference type="Proteomes" id="UP000322976"/>
    </source>
</evidence>
<keyword evidence="2" id="KW-1185">Reference proteome</keyword>
<reference evidence="1 2" key="1">
    <citation type="submission" date="2019-08" db="EMBL/GenBank/DDBJ databases">
        <title>Calorimonas adulescens gen. nov., sp. nov., an anaerobic thermophilic bacterium from Sakhalin hot spring.</title>
        <authorList>
            <person name="Khomyakova M.A."/>
            <person name="Merkel A.Y."/>
            <person name="Novikov A."/>
            <person name="Bonch-Osmolovskaya E.A."/>
            <person name="Slobodkin A.I."/>
        </authorList>
    </citation>
    <scope>NUCLEOTIDE SEQUENCE [LARGE SCALE GENOMIC DNA]</scope>
    <source>
        <strain evidence="1 2">A05MB</strain>
    </source>
</reference>
<comment type="caution">
    <text evidence="1">The sequence shown here is derived from an EMBL/GenBank/DDBJ whole genome shotgun (WGS) entry which is preliminary data.</text>
</comment>
<evidence type="ECO:0000313" key="1">
    <source>
        <dbReference type="EMBL" id="TZE81999.1"/>
    </source>
</evidence>
<accession>A0A5D8QD01</accession>
<name>A0A5D8QD01_9THEO</name>
<sequence length="176" mass="19810">MSTVSVLEALQSFLQEKVSPAIKLQKPSDNNIHEYSLVNPAIHVGWLPPKGYLPEGMESAIPCLIVGLDDATDDGQDSQINIRISVVVFSPGFHTPGETGVNYIPDFKGYHDLLNVIDRTVAELMKNQIIDGKVAIQMPVKWGMYQEQPYPYWYGWITFPVKKQTYPTAEIARQFL</sequence>
<dbReference type="RefSeq" id="WP_149545273.1">
    <property type="nucleotide sequence ID" value="NZ_VTPS01000009.1"/>
</dbReference>
<protein>
    <submittedName>
        <fullName evidence="1">Uncharacterized protein</fullName>
    </submittedName>
</protein>
<dbReference type="AlphaFoldDB" id="A0A5D8QD01"/>